<evidence type="ECO:0000313" key="8">
    <source>
        <dbReference type="Ensembl" id="ENSSSCP00000078674.1"/>
    </source>
</evidence>
<dbReference type="GeneTree" id="ENSGT00390000005938"/>
<dbReference type="AlphaFoldDB" id="A0A8W4FH76"/>
<evidence type="ECO:0000259" key="7">
    <source>
        <dbReference type="Pfam" id="PF00711"/>
    </source>
</evidence>
<dbReference type="GO" id="GO:0042742">
    <property type="term" value="P:defense response to bacterium"/>
    <property type="evidence" value="ECO:0000318"/>
    <property type="project" value="GO_Central"/>
</dbReference>
<feature type="chain" id="PRO_5042523419" description="Beta-defensin-like domain-containing protein" evidence="6">
    <location>
        <begin position="20"/>
        <end position="67"/>
    </location>
</feature>
<dbReference type="Gene3D" id="3.10.360.10">
    <property type="entry name" value="Antimicrobial Peptide, Beta-defensin 2, Chain A"/>
    <property type="match status" value="1"/>
</dbReference>
<dbReference type="GO" id="GO:0060326">
    <property type="term" value="P:cell chemotaxis"/>
    <property type="evidence" value="ECO:0000318"/>
    <property type="project" value="GO_Central"/>
</dbReference>
<keyword evidence="3" id="KW-0929">Antimicrobial</keyword>
<name>A0A8W4FH76_PIG</name>
<reference evidence="8" key="3">
    <citation type="submission" date="2025-09" db="UniProtKB">
        <authorList>
            <consortium name="Ensembl"/>
        </authorList>
    </citation>
    <scope>IDENTIFICATION</scope>
</reference>
<evidence type="ECO:0000256" key="1">
    <source>
        <dbReference type="ARBA" id="ARBA00004613"/>
    </source>
</evidence>
<dbReference type="Ensembl" id="ENSSSCT00000105137.1">
    <property type="protein sequence ID" value="ENSSSCP00000078674.1"/>
    <property type="gene ID" value="ENSSSCG00000055607.1"/>
</dbReference>
<feature type="signal peptide" evidence="6">
    <location>
        <begin position="1"/>
        <end position="19"/>
    </location>
</feature>
<dbReference type="KEGG" id="ssc:110257188"/>
<evidence type="ECO:0000313" key="9">
    <source>
        <dbReference type="Proteomes" id="UP000008227"/>
    </source>
</evidence>
<evidence type="ECO:0000256" key="3">
    <source>
        <dbReference type="ARBA" id="ARBA00022529"/>
    </source>
</evidence>
<reference evidence="8" key="2">
    <citation type="submission" date="2025-08" db="UniProtKB">
        <authorList>
            <consortium name="Ensembl"/>
        </authorList>
    </citation>
    <scope>IDENTIFICATION</scope>
</reference>
<evidence type="ECO:0000256" key="2">
    <source>
        <dbReference type="ARBA" id="ARBA00022525"/>
    </source>
</evidence>
<dbReference type="GO" id="GO:0031731">
    <property type="term" value="F:CCR6 chemokine receptor binding"/>
    <property type="evidence" value="ECO:0000318"/>
    <property type="project" value="GO_Central"/>
</dbReference>
<keyword evidence="4" id="KW-0211">Defensin</keyword>
<keyword evidence="5" id="KW-0044">Antibiotic</keyword>
<dbReference type="GO" id="GO:0042056">
    <property type="term" value="F:chemoattractant activity"/>
    <property type="evidence" value="ECO:0000318"/>
    <property type="project" value="GO_Central"/>
</dbReference>
<feature type="domain" description="Beta-defensin-like" evidence="7">
    <location>
        <begin position="25"/>
        <end position="54"/>
    </location>
</feature>
<keyword evidence="2" id="KW-0964">Secreted</keyword>
<accession>A0A8W4FH76</accession>
<dbReference type="InterPro" id="IPR001855">
    <property type="entry name" value="Defensin_beta-like"/>
</dbReference>
<evidence type="ECO:0000256" key="4">
    <source>
        <dbReference type="ARBA" id="ARBA00022940"/>
    </source>
</evidence>
<keyword evidence="9" id="KW-1185">Reference proteome</keyword>
<sequence>MRMFLFLFAVFFFLAPARSGSFGNKCYRLKGRCVDHCQINEELVGLCQKFLKCCVTLQSCWKNKDSP</sequence>
<proteinExistence type="predicted"/>
<protein>
    <recommendedName>
        <fullName evidence="7">Beta-defensin-like domain-containing protein</fullName>
    </recommendedName>
</protein>
<dbReference type="OrthoDB" id="9603676at2759"/>
<keyword evidence="6" id="KW-0732">Signal</keyword>
<evidence type="ECO:0000256" key="6">
    <source>
        <dbReference type="SAM" id="SignalP"/>
    </source>
</evidence>
<organism evidence="8 9">
    <name type="scientific">Sus scrofa</name>
    <name type="common">Pig</name>
    <dbReference type="NCBI Taxonomy" id="9823"/>
    <lineage>
        <taxon>Eukaryota</taxon>
        <taxon>Metazoa</taxon>
        <taxon>Chordata</taxon>
        <taxon>Craniata</taxon>
        <taxon>Vertebrata</taxon>
        <taxon>Euteleostomi</taxon>
        <taxon>Mammalia</taxon>
        <taxon>Eutheria</taxon>
        <taxon>Laurasiatheria</taxon>
        <taxon>Artiodactyla</taxon>
        <taxon>Suina</taxon>
        <taxon>Suidae</taxon>
        <taxon>Sus</taxon>
    </lineage>
</organism>
<dbReference type="RefSeq" id="XP_020932052.1">
    <property type="nucleotide sequence ID" value="XM_021076393.1"/>
</dbReference>
<dbReference type="Proteomes" id="UP000008227">
    <property type="component" value="Chromosome 15"/>
</dbReference>
<comment type="subcellular location">
    <subcellularLocation>
        <location evidence="1">Secreted</location>
    </subcellularLocation>
</comment>
<gene>
    <name evidence="8" type="primary">LOC110257188</name>
</gene>
<evidence type="ECO:0000256" key="5">
    <source>
        <dbReference type="ARBA" id="ARBA00023022"/>
    </source>
</evidence>
<dbReference type="GeneID" id="110257188"/>
<reference evidence="8" key="1">
    <citation type="journal article" date="2020" name="Gigascience">
        <title>An improved pig reference genome sequence to enable pig genetics and genomics research.</title>
        <authorList>
            <person name="Warr A."/>
            <person name="Affara N."/>
            <person name="Aken B."/>
            <person name="Beiki H."/>
            <person name="Bickhart D.M."/>
            <person name="Billis K."/>
            <person name="Chow W."/>
            <person name="Eory L."/>
            <person name="Finlayson H.A."/>
            <person name="Flicek P."/>
            <person name="Giron C.G."/>
            <person name="Griffin D.K."/>
            <person name="Hall R."/>
            <person name="Hannum G."/>
            <person name="Hourlier T."/>
            <person name="Howe K."/>
            <person name="Hume D.A."/>
            <person name="Izuogu O."/>
            <person name="Kim K."/>
            <person name="Koren S."/>
            <person name="Liu H."/>
            <person name="Manchanda N."/>
            <person name="Martin F.J."/>
            <person name="Nonneman D.J."/>
            <person name="O'Connor R.E."/>
            <person name="Phillippy A.M."/>
            <person name="Rohrer G.A."/>
            <person name="Rosen B.D."/>
            <person name="Rund L.A."/>
            <person name="Sargent C.A."/>
            <person name="Schook L.B."/>
            <person name="Schroeder S.G."/>
            <person name="Schwartz A.S."/>
            <person name="Skinner B.M."/>
            <person name="Talbot R."/>
            <person name="Tseng E."/>
            <person name="Tuggle C.K."/>
            <person name="Watson M."/>
            <person name="Smith T.P.L."/>
            <person name="Archibald A.L."/>
        </authorList>
    </citation>
    <scope>NUCLEOTIDE SEQUENCE [LARGE SCALE GENOMIC DNA]</scope>
    <source>
        <strain evidence="8">Duroc</strain>
    </source>
</reference>
<dbReference type="GO" id="GO:0005615">
    <property type="term" value="C:extracellular space"/>
    <property type="evidence" value="ECO:0000318"/>
    <property type="project" value="GO_Central"/>
</dbReference>
<dbReference type="Pfam" id="PF00711">
    <property type="entry name" value="Defensin_beta"/>
    <property type="match status" value="1"/>
</dbReference>